<keyword evidence="2" id="KW-0964">Secreted</keyword>
<dbReference type="InterPro" id="IPR018511">
    <property type="entry name" value="Hemolysin-typ_Ca-bd_CS"/>
</dbReference>
<feature type="compositionally biased region" description="Acidic residues" evidence="3">
    <location>
        <begin position="55"/>
        <end position="67"/>
    </location>
</feature>
<comment type="caution">
    <text evidence="4">The sequence shown here is derived from an EMBL/GenBank/DDBJ whole genome shotgun (WGS) entry which is preliminary data.</text>
</comment>
<accession>A0A554WZ90</accession>
<reference evidence="4 5" key="1">
    <citation type="submission" date="2019-07" db="EMBL/GenBank/DDBJ databases">
        <title>Tepidimonas charontis SPSP-6 draft genome.</title>
        <authorList>
            <person name="Da Costa M.S."/>
            <person name="Froufe H.J.C."/>
            <person name="Egas C."/>
            <person name="Albuquerque L."/>
        </authorList>
    </citation>
    <scope>NUCLEOTIDE SEQUENCE [LARGE SCALE GENOMIC DNA]</scope>
    <source>
        <strain evidence="4 5">SPSP-6</strain>
    </source>
</reference>
<dbReference type="EMBL" id="VJON01000080">
    <property type="protein sequence ID" value="TSE28896.1"/>
    <property type="molecule type" value="Genomic_DNA"/>
</dbReference>
<dbReference type="InterPro" id="IPR050557">
    <property type="entry name" value="RTX_toxin/Mannuronan_C5-epim"/>
</dbReference>
<gene>
    <name evidence="4" type="primary">hlyA</name>
    <name evidence="4" type="ORF">Tchar_02650</name>
</gene>
<feature type="region of interest" description="Disordered" evidence="3">
    <location>
        <begin position="323"/>
        <end position="352"/>
    </location>
</feature>
<feature type="region of interest" description="Disordered" evidence="3">
    <location>
        <begin position="377"/>
        <end position="410"/>
    </location>
</feature>
<sequence length="474" mass="50449">MGDDTLVGTAGNDQIEGLAGNDTLRGAAGDDLLEGGDGADKLYGDAGRDTLYGDSGDDWLQGDDDDDTLHGGSGNDTLHGGMGVDALYGGDGDDKLYDTAPGDLQGGYYDGGAGNDIIAFNVGGVAKGGDGNDRITVEGHVSSLATGIEAGEGADSIILNDLRSPVVIDLTETTPARDTVTFTYPLAVPEQPLIVIKGFAPGSDVFDLGLFHTWATGSTFPSLLSGAGATLSNGTVTKSYVQFLESPAEPYQAYLSPPRTKDDYGKGFFVITGVSAAGTDRASVAAFLDDYGNNASYKPGKSHYFPLLPHQRRCQRHGAVQVHRRHWGQRPHRRGRARPPSHLCGRAHRAADRGPNHRQLLEHLTAPQGWPAVVPNGPAVASVQQQGPQGATKAPRKPARYPKTRRTARPVEREQQLWLYYPGDSARQQGMRVARTVFVAATFHGESNGFIHHRVRIPRHGGHDSMLMADSVPA</sequence>
<dbReference type="InterPro" id="IPR001343">
    <property type="entry name" value="Hemolysn_Ca-bd"/>
</dbReference>
<evidence type="ECO:0000256" key="1">
    <source>
        <dbReference type="ARBA" id="ARBA00004613"/>
    </source>
</evidence>
<evidence type="ECO:0000313" key="5">
    <source>
        <dbReference type="Proteomes" id="UP000318294"/>
    </source>
</evidence>
<organism evidence="4 5">
    <name type="scientific">Tepidimonas charontis</name>
    <dbReference type="NCBI Taxonomy" id="2267262"/>
    <lineage>
        <taxon>Bacteria</taxon>
        <taxon>Pseudomonadati</taxon>
        <taxon>Pseudomonadota</taxon>
        <taxon>Betaproteobacteria</taxon>
        <taxon>Burkholderiales</taxon>
        <taxon>Tepidimonas</taxon>
    </lineage>
</organism>
<dbReference type="PRINTS" id="PR00313">
    <property type="entry name" value="CABNDNGRPT"/>
</dbReference>
<feature type="compositionally biased region" description="Basic residues" evidence="3">
    <location>
        <begin position="323"/>
        <end position="339"/>
    </location>
</feature>
<comment type="subcellular location">
    <subcellularLocation>
        <location evidence="1">Secreted</location>
    </subcellularLocation>
</comment>
<name>A0A554WZ90_9BURK</name>
<proteinExistence type="predicted"/>
<dbReference type="GO" id="GO:0005509">
    <property type="term" value="F:calcium ion binding"/>
    <property type="evidence" value="ECO:0007669"/>
    <property type="project" value="InterPro"/>
</dbReference>
<evidence type="ECO:0000313" key="4">
    <source>
        <dbReference type="EMBL" id="TSE28896.1"/>
    </source>
</evidence>
<keyword evidence="5" id="KW-1185">Reference proteome</keyword>
<feature type="region of interest" description="Disordered" evidence="3">
    <location>
        <begin position="54"/>
        <end position="76"/>
    </location>
</feature>
<evidence type="ECO:0000256" key="2">
    <source>
        <dbReference type="ARBA" id="ARBA00022525"/>
    </source>
</evidence>
<dbReference type="GO" id="GO:0005576">
    <property type="term" value="C:extracellular region"/>
    <property type="evidence" value="ECO:0007669"/>
    <property type="project" value="UniProtKB-SubCell"/>
</dbReference>
<dbReference type="PROSITE" id="PS00330">
    <property type="entry name" value="HEMOLYSIN_CALCIUM"/>
    <property type="match status" value="1"/>
</dbReference>
<dbReference type="Proteomes" id="UP000318294">
    <property type="component" value="Unassembled WGS sequence"/>
</dbReference>
<dbReference type="AlphaFoldDB" id="A0A554WZ90"/>
<dbReference type="SUPFAM" id="SSF51120">
    <property type="entry name" value="beta-Roll"/>
    <property type="match status" value="1"/>
</dbReference>
<dbReference type="Gene3D" id="2.150.10.10">
    <property type="entry name" value="Serralysin-like metalloprotease, C-terminal"/>
    <property type="match status" value="3"/>
</dbReference>
<feature type="compositionally biased region" description="Basic residues" evidence="3">
    <location>
        <begin position="394"/>
        <end position="408"/>
    </location>
</feature>
<protein>
    <submittedName>
        <fullName evidence="4">Hemolysin, plasmid</fullName>
    </submittedName>
</protein>
<dbReference type="InterPro" id="IPR011049">
    <property type="entry name" value="Serralysin-like_metalloprot_C"/>
</dbReference>
<evidence type="ECO:0000256" key="3">
    <source>
        <dbReference type="SAM" id="MobiDB-lite"/>
    </source>
</evidence>
<dbReference type="PANTHER" id="PTHR38340:SF1">
    <property type="entry name" value="S-LAYER PROTEIN"/>
    <property type="match status" value="1"/>
</dbReference>
<dbReference type="Pfam" id="PF00353">
    <property type="entry name" value="HemolysinCabind"/>
    <property type="match status" value="2"/>
</dbReference>
<dbReference type="PANTHER" id="PTHR38340">
    <property type="entry name" value="S-LAYER PROTEIN"/>
    <property type="match status" value="1"/>
</dbReference>